<dbReference type="OrthoDB" id="6581954at2759"/>
<protein>
    <submittedName>
        <fullName evidence="8">Sodium:neurotransmitter symporter</fullName>
    </submittedName>
</protein>
<evidence type="ECO:0000313" key="9">
    <source>
        <dbReference type="Proteomes" id="UP001056384"/>
    </source>
</evidence>
<keyword evidence="2" id="KW-0813">Transport</keyword>
<dbReference type="PRINTS" id="PR00176">
    <property type="entry name" value="NANEUSMPORT"/>
</dbReference>
<evidence type="ECO:0000256" key="1">
    <source>
        <dbReference type="ARBA" id="ARBA00004141"/>
    </source>
</evidence>
<keyword evidence="9" id="KW-1185">Reference proteome</keyword>
<evidence type="ECO:0000256" key="6">
    <source>
        <dbReference type="SAM" id="MobiDB-lite"/>
    </source>
</evidence>
<keyword evidence="5 7" id="KW-0472">Membrane</keyword>
<keyword evidence="3 7" id="KW-0812">Transmembrane</keyword>
<dbReference type="PANTHER" id="PTHR11616">
    <property type="entry name" value="SODIUM/CHLORIDE DEPENDENT TRANSPORTER"/>
    <property type="match status" value="1"/>
</dbReference>
<feature type="transmembrane region" description="Helical" evidence="7">
    <location>
        <begin position="26"/>
        <end position="47"/>
    </location>
</feature>
<feature type="transmembrane region" description="Helical" evidence="7">
    <location>
        <begin position="149"/>
        <end position="166"/>
    </location>
</feature>
<accession>A0A9Q9B409</accession>
<sequence>MGGAIGFGNLLRFPSQVFNNNGIQWFIPYFLALALLAIPVLILEVALGSSLRGGSVLAYNGVDKRARGAGLGNLWVTLLVVLYYVPMLSWVMRFFRGSFESPLPWEGRLQESYDVDVLGRVDAVPSLAEALATNTYMTYPGTSIIGEQVGWNVFSWFVVWMCIYGGTRITGKVVYITMDLPIIIVLVLIVRISSTQLSQRLGFIEDPMAQAQGDLLAAEWDVAEVDEGPADQYPSPPATQRLGSQHNASPEPEDEFEEITHADIAELKDPAFQHEQHVRNMAKYIVPPYPIPP</sequence>
<dbReference type="EMBL" id="CP099426">
    <property type="protein sequence ID" value="USW57103.1"/>
    <property type="molecule type" value="Genomic_DNA"/>
</dbReference>
<dbReference type="PROSITE" id="PS50267">
    <property type="entry name" value="NA_NEUROTRAN_SYMP_3"/>
    <property type="match status" value="1"/>
</dbReference>
<reference evidence="8" key="1">
    <citation type="submission" date="2022-06" db="EMBL/GenBank/DDBJ databases">
        <title>Complete genome sequences of two strains of the flax pathogen Septoria linicola.</title>
        <authorList>
            <person name="Lapalu N."/>
            <person name="Simon A."/>
            <person name="Demenou B."/>
            <person name="Paumier D."/>
            <person name="Guillot M.-P."/>
            <person name="Gout L."/>
            <person name="Valade R."/>
        </authorList>
    </citation>
    <scope>NUCLEOTIDE SEQUENCE</scope>
    <source>
        <strain evidence="8">SE15195</strain>
    </source>
</reference>
<evidence type="ECO:0000256" key="5">
    <source>
        <dbReference type="ARBA" id="ARBA00023136"/>
    </source>
</evidence>
<dbReference type="PANTHER" id="PTHR11616:SF240">
    <property type="entry name" value="BLOATED TUBULES, ISOFORM B-RELATED"/>
    <property type="match status" value="1"/>
</dbReference>
<evidence type="ECO:0000256" key="4">
    <source>
        <dbReference type="ARBA" id="ARBA00022989"/>
    </source>
</evidence>
<gene>
    <name evidence="8" type="ORF">Slin15195_G104220</name>
</gene>
<dbReference type="InterPro" id="IPR037272">
    <property type="entry name" value="SNS_sf"/>
</dbReference>
<dbReference type="SUPFAM" id="SSF161070">
    <property type="entry name" value="SNF-like"/>
    <property type="match status" value="1"/>
</dbReference>
<dbReference type="AlphaFoldDB" id="A0A9Q9B409"/>
<keyword evidence="4 7" id="KW-1133">Transmembrane helix</keyword>
<evidence type="ECO:0000256" key="3">
    <source>
        <dbReference type="ARBA" id="ARBA00022692"/>
    </source>
</evidence>
<evidence type="ECO:0000256" key="7">
    <source>
        <dbReference type="SAM" id="Phobius"/>
    </source>
</evidence>
<dbReference type="Proteomes" id="UP001056384">
    <property type="component" value="Chromosome 9"/>
</dbReference>
<evidence type="ECO:0000256" key="2">
    <source>
        <dbReference type="ARBA" id="ARBA00022448"/>
    </source>
</evidence>
<name>A0A9Q9B409_9PEZI</name>
<comment type="subcellular location">
    <subcellularLocation>
        <location evidence="1">Membrane</location>
        <topology evidence="1">Multi-pass membrane protein</topology>
    </subcellularLocation>
</comment>
<organism evidence="8 9">
    <name type="scientific">Septoria linicola</name>
    <dbReference type="NCBI Taxonomy" id="215465"/>
    <lineage>
        <taxon>Eukaryota</taxon>
        <taxon>Fungi</taxon>
        <taxon>Dikarya</taxon>
        <taxon>Ascomycota</taxon>
        <taxon>Pezizomycotina</taxon>
        <taxon>Dothideomycetes</taxon>
        <taxon>Dothideomycetidae</taxon>
        <taxon>Mycosphaerellales</taxon>
        <taxon>Mycosphaerellaceae</taxon>
        <taxon>Septoria</taxon>
    </lineage>
</organism>
<dbReference type="GO" id="GO:0035725">
    <property type="term" value="P:sodium ion transmembrane transport"/>
    <property type="evidence" value="ECO:0007669"/>
    <property type="project" value="TreeGrafter"/>
</dbReference>
<dbReference type="Pfam" id="PF00209">
    <property type="entry name" value="SNF"/>
    <property type="match status" value="1"/>
</dbReference>
<dbReference type="GO" id="GO:0005886">
    <property type="term" value="C:plasma membrane"/>
    <property type="evidence" value="ECO:0007669"/>
    <property type="project" value="TreeGrafter"/>
</dbReference>
<feature type="transmembrane region" description="Helical" evidence="7">
    <location>
        <begin position="173"/>
        <end position="192"/>
    </location>
</feature>
<dbReference type="InterPro" id="IPR000175">
    <property type="entry name" value="Na/ntran_symport"/>
</dbReference>
<evidence type="ECO:0000313" key="8">
    <source>
        <dbReference type="EMBL" id="USW57103.1"/>
    </source>
</evidence>
<feature type="region of interest" description="Disordered" evidence="6">
    <location>
        <begin position="227"/>
        <end position="255"/>
    </location>
</feature>
<feature type="transmembrane region" description="Helical" evidence="7">
    <location>
        <begin position="68"/>
        <end position="85"/>
    </location>
</feature>
<proteinExistence type="predicted"/>